<reference evidence="1 2" key="1">
    <citation type="submission" date="2017-11" db="EMBL/GenBank/DDBJ databases">
        <title>The genome of Rhizophagus clarus HR1 reveals common genetic basis of auxotrophy among arbuscular mycorrhizal fungi.</title>
        <authorList>
            <person name="Kobayashi Y."/>
        </authorList>
    </citation>
    <scope>NUCLEOTIDE SEQUENCE [LARGE SCALE GENOMIC DNA]</scope>
    <source>
        <strain evidence="1 2">HR1</strain>
    </source>
</reference>
<name>A0A2Z6QNK3_9GLOM</name>
<evidence type="ECO:0000313" key="2">
    <source>
        <dbReference type="Proteomes" id="UP000247702"/>
    </source>
</evidence>
<comment type="caution">
    <text evidence="1">The sequence shown here is derived from an EMBL/GenBank/DDBJ whole genome shotgun (WGS) entry which is preliminary data.</text>
</comment>
<organism evidence="1 2">
    <name type="scientific">Rhizophagus clarus</name>
    <dbReference type="NCBI Taxonomy" id="94130"/>
    <lineage>
        <taxon>Eukaryota</taxon>
        <taxon>Fungi</taxon>
        <taxon>Fungi incertae sedis</taxon>
        <taxon>Mucoromycota</taxon>
        <taxon>Glomeromycotina</taxon>
        <taxon>Glomeromycetes</taxon>
        <taxon>Glomerales</taxon>
        <taxon>Glomeraceae</taxon>
        <taxon>Rhizophagus</taxon>
    </lineage>
</organism>
<evidence type="ECO:0000313" key="1">
    <source>
        <dbReference type="EMBL" id="GBB91717.1"/>
    </source>
</evidence>
<sequence length="90" mass="10325">MKWNESFSTWLLEVIFGRSGLGIMYASRLPDSLDEPRLGMSPDSLDEPRLEMYALPDSLDEPKLEMHVNSLDKPGFGMYAVARLFRRTQT</sequence>
<keyword evidence="2" id="KW-1185">Reference proteome</keyword>
<dbReference type="Proteomes" id="UP000247702">
    <property type="component" value="Unassembled WGS sequence"/>
</dbReference>
<gene>
    <name evidence="1" type="ORF">RclHR1_01910001</name>
</gene>
<dbReference type="AlphaFoldDB" id="A0A2Z6QNK3"/>
<proteinExistence type="predicted"/>
<protein>
    <submittedName>
        <fullName evidence="1">Uncharacterized protein</fullName>
    </submittedName>
</protein>
<accession>A0A2Z6QNK3</accession>
<dbReference type="EMBL" id="BEXD01001013">
    <property type="protein sequence ID" value="GBB91717.1"/>
    <property type="molecule type" value="Genomic_DNA"/>
</dbReference>